<evidence type="ECO:0000313" key="1">
    <source>
        <dbReference type="EMBL" id="PSL08173.1"/>
    </source>
</evidence>
<gene>
    <name evidence="1" type="ORF">CLV30_101140</name>
</gene>
<dbReference type="Proteomes" id="UP000243528">
    <property type="component" value="Unassembled WGS sequence"/>
</dbReference>
<evidence type="ECO:0000313" key="2">
    <source>
        <dbReference type="Proteomes" id="UP000243528"/>
    </source>
</evidence>
<comment type="caution">
    <text evidence="1">The sequence shown here is derived from an EMBL/GenBank/DDBJ whole genome shotgun (WGS) entry which is preliminary data.</text>
</comment>
<accession>A0A2P8EFD7</accession>
<dbReference type="RefSeq" id="WP_106535260.1">
    <property type="nucleotide sequence ID" value="NZ_ML142897.1"/>
</dbReference>
<reference evidence="1 2" key="1">
    <citation type="submission" date="2018-03" db="EMBL/GenBank/DDBJ databases">
        <title>Genomic Encyclopedia of Archaeal and Bacterial Type Strains, Phase II (KMG-II): from individual species to whole genera.</title>
        <authorList>
            <person name="Goeker M."/>
        </authorList>
    </citation>
    <scope>NUCLEOTIDE SEQUENCE [LARGE SCALE GENOMIC DNA]</scope>
    <source>
        <strain evidence="1 2">DSM 45211</strain>
    </source>
</reference>
<keyword evidence="2" id="KW-1185">Reference proteome</keyword>
<name>A0A2P8EFD7_9ACTN</name>
<protein>
    <submittedName>
        <fullName evidence="1">Uncharacterized protein</fullName>
    </submittedName>
</protein>
<proteinExistence type="predicted"/>
<dbReference type="EMBL" id="PYGE01000001">
    <property type="protein sequence ID" value="PSL08173.1"/>
    <property type="molecule type" value="Genomic_DNA"/>
</dbReference>
<dbReference type="OrthoDB" id="5189153at2"/>
<dbReference type="AlphaFoldDB" id="A0A2P8EFD7"/>
<sequence>MSTQTTAPAAIREAWQILASAAYILDTERPTMRDLLAMTVLGDAMDALTVGRQPGEHIDIGDHAPHPPYQAARCALTVLDTYRTDQPADRLRVTRARRHLRRLIDGPSTAGQGRGAS</sequence>
<organism evidence="1 2">
    <name type="scientific">Haloactinopolyspora alba</name>
    <dbReference type="NCBI Taxonomy" id="648780"/>
    <lineage>
        <taxon>Bacteria</taxon>
        <taxon>Bacillati</taxon>
        <taxon>Actinomycetota</taxon>
        <taxon>Actinomycetes</taxon>
        <taxon>Jiangellales</taxon>
        <taxon>Jiangellaceae</taxon>
        <taxon>Haloactinopolyspora</taxon>
    </lineage>
</organism>